<dbReference type="InterPro" id="IPR012340">
    <property type="entry name" value="NA-bd_OB-fold"/>
</dbReference>
<keyword evidence="6 15" id="KW-0436">Ligase</keyword>
<evidence type="ECO:0000256" key="6">
    <source>
        <dbReference type="ARBA" id="ARBA00022598"/>
    </source>
</evidence>
<evidence type="ECO:0000256" key="5">
    <source>
        <dbReference type="ARBA" id="ARBA00022555"/>
    </source>
</evidence>
<dbReference type="SUPFAM" id="SSF56037">
    <property type="entry name" value="PheT/TilS domain"/>
    <property type="match status" value="1"/>
</dbReference>
<dbReference type="GO" id="GO:0006432">
    <property type="term" value="P:phenylalanyl-tRNA aminoacylation"/>
    <property type="evidence" value="ECO:0007669"/>
    <property type="project" value="UniProtKB-UniRule"/>
</dbReference>
<evidence type="ECO:0000256" key="12">
    <source>
        <dbReference type="ARBA" id="ARBA00022917"/>
    </source>
</evidence>
<sequence length="805" mass="86849">MKFTLSWLKDHLDTDASLEQICETLTLIGLEVEGVEDNAAVLAPFTVGYVTDAIQHPNADKLRLCTVDIGDGETMQVVCGAPNARAGIKIVFAREGLTIPSNGMLLKPTEIRGVKSCGMMCSEREMGISDEHDGIIELPEDAEVGKPFAPILGIDDPVIEIAITPNRPDALGIYGIARDLAAAGLGTLKPNVIEPVKGSFESQQKIGSLSDGCPQFAGRLIKNIENRPSPKWLQQRLIAIGLRPISALVDITNYVSYDRCRPLHVYDADKLTGNIVARMGKADDAPFTALDGKDYTATESLQVIADDARVLGFAGVMGGEYSGSQLETTNVFIESAYFDRIVTAITGRQTGIESDARYRNQRGIDTQSCVEGIEQATQLVIDFCGTDKTEISHVVVAGTAPRRAKRIEFPIAEVKRITSVDVPKDKIISILTDLGFVVSGSGDVLDVLTPEWRPDINGKQDLVEEVIRIYGFDSVIATPLPRLDVVGKPVLNALQNKTVRSRRVLAARGMKEAVTYSFIPEAHAKMFGGGAAELILDNPISVEMSTMRPSLLPNLLAASVRNAGRGINDQAMFEVGQIFLGAENADQKICAAGIRRGTATLSGQGRHWSGKNSKVDLYDVKADVMAALNGIGEKAEKFQITTNAPAHYHPGRSGTLQLGPKNIIAHFGEIHPRILKAFGINEVIVAFEITLNAIPQAKQKKIGKGALNLSNLLEVKRDLAFIVDDNVEAIKLMNAVIGADKKQISGVSLFDVYDGANMVEGKKSLAVEFSIKQTDKTLTDEEITAIMDKVVVKVGKAVGGQLRDS</sequence>
<dbReference type="SMART" id="SM00874">
    <property type="entry name" value="B5"/>
    <property type="match status" value="1"/>
</dbReference>
<keyword evidence="7 15" id="KW-0479">Metal-binding</keyword>
<evidence type="ECO:0000256" key="14">
    <source>
        <dbReference type="ARBA" id="ARBA00049255"/>
    </source>
</evidence>
<protein>
    <recommendedName>
        <fullName evidence="15">Phenylalanine--tRNA ligase beta subunit</fullName>
        <ecNumber evidence="15">6.1.1.20</ecNumber>
    </recommendedName>
    <alternativeName>
        <fullName evidence="15">Phenylalanyl-tRNA synthetase beta subunit</fullName>
        <shortName evidence="15">PheRS</shortName>
    </alternativeName>
</protein>
<dbReference type="Gene3D" id="3.30.56.10">
    <property type="match status" value="2"/>
</dbReference>
<keyword evidence="12 15" id="KW-0648">Protein biosynthesis</keyword>
<feature type="domain" description="FDX-ACB" evidence="18">
    <location>
        <begin position="710"/>
        <end position="803"/>
    </location>
</feature>
<evidence type="ECO:0000259" key="19">
    <source>
        <dbReference type="PROSITE" id="PS51483"/>
    </source>
</evidence>
<dbReference type="HAMAP" id="MF_00283">
    <property type="entry name" value="Phe_tRNA_synth_beta1"/>
    <property type="match status" value="1"/>
</dbReference>
<dbReference type="InterPro" id="IPR005147">
    <property type="entry name" value="tRNA_synthase_B5-dom"/>
</dbReference>
<comment type="cofactor">
    <cofactor evidence="15">
        <name>Mg(2+)</name>
        <dbReference type="ChEBI" id="CHEBI:18420"/>
    </cofactor>
    <text evidence="15">Binds 2 magnesium ions per tetramer.</text>
</comment>
<comment type="similarity">
    <text evidence="2 15">Belongs to the phenylalanyl-tRNA synthetase beta subunit family. Type 1 subfamily.</text>
</comment>
<dbReference type="PROSITE" id="PS51483">
    <property type="entry name" value="B5"/>
    <property type="match status" value="1"/>
</dbReference>
<dbReference type="GO" id="GO:0009328">
    <property type="term" value="C:phenylalanine-tRNA ligase complex"/>
    <property type="evidence" value="ECO:0007669"/>
    <property type="project" value="TreeGrafter"/>
</dbReference>
<dbReference type="PANTHER" id="PTHR10947">
    <property type="entry name" value="PHENYLALANYL-TRNA SYNTHETASE BETA CHAIN AND LEUCINE-RICH REPEAT-CONTAINING PROTEIN 47"/>
    <property type="match status" value="1"/>
</dbReference>
<dbReference type="Gene3D" id="3.50.40.10">
    <property type="entry name" value="Phenylalanyl-trna Synthetase, Chain B, domain 3"/>
    <property type="match status" value="1"/>
</dbReference>
<proteinExistence type="inferred from homology"/>
<evidence type="ECO:0000256" key="2">
    <source>
        <dbReference type="ARBA" id="ARBA00008653"/>
    </source>
</evidence>
<keyword evidence="8 15" id="KW-0547">Nucleotide-binding</keyword>
<dbReference type="InterPro" id="IPR005121">
    <property type="entry name" value="Fdx_antiC-bd"/>
</dbReference>
<dbReference type="InterPro" id="IPR004532">
    <property type="entry name" value="Phe-tRNA-ligase_IIc_bsu_bact"/>
</dbReference>
<dbReference type="Gene3D" id="3.30.930.10">
    <property type="entry name" value="Bira Bifunctional Protein, Domain 2"/>
    <property type="match status" value="1"/>
</dbReference>
<dbReference type="AlphaFoldDB" id="A0A2A4YYG9"/>
<comment type="catalytic activity">
    <reaction evidence="14 15">
        <text>tRNA(Phe) + L-phenylalanine + ATP = L-phenylalanyl-tRNA(Phe) + AMP + diphosphate + H(+)</text>
        <dbReference type="Rhea" id="RHEA:19413"/>
        <dbReference type="Rhea" id="RHEA-COMP:9668"/>
        <dbReference type="Rhea" id="RHEA-COMP:9699"/>
        <dbReference type="ChEBI" id="CHEBI:15378"/>
        <dbReference type="ChEBI" id="CHEBI:30616"/>
        <dbReference type="ChEBI" id="CHEBI:33019"/>
        <dbReference type="ChEBI" id="CHEBI:58095"/>
        <dbReference type="ChEBI" id="CHEBI:78442"/>
        <dbReference type="ChEBI" id="CHEBI:78531"/>
        <dbReference type="ChEBI" id="CHEBI:456215"/>
        <dbReference type="EC" id="6.1.1.20"/>
    </reaction>
</comment>
<feature type="binding site" evidence="15">
    <location>
        <position position="465"/>
    </location>
    <ligand>
        <name>Mg(2+)</name>
        <dbReference type="ChEBI" id="CHEBI:18420"/>
        <note>shared with alpha subunit</note>
    </ligand>
</feature>
<evidence type="ECO:0000256" key="15">
    <source>
        <dbReference type="HAMAP-Rule" id="MF_00283"/>
    </source>
</evidence>
<feature type="domain" description="TRNA-binding" evidence="17">
    <location>
        <begin position="39"/>
        <end position="149"/>
    </location>
</feature>
<feature type="binding site" evidence="15">
    <location>
        <position position="464"/>
    </location>
    <ligand>
        <name>Mg(2+)</name>
        <dbReference type="ChEBI" id="CHEBI:18420"/>
        <note>shared with alpha subunit</note>
    </ligand>
</feature>
<dbReference type="NCBIfam" id="NF045760">
    <property type="entry name" value="YtpR"/>
    <property type="match status" value="1"/>
</dbReference>
<evidence type="ECO:0000259" key="18">
    <source>
        <dbReference type="PROSITE" id="PS51447"/>
    </source>
</evidence>
<evidence type="ECO:0000256" key="3">
    <source>
        <dbReference type="ARBA" id="ARBA00011209"/>
    </source>
</evidence>
<dbReference type="InterPro" id="IPR033714">
    <property type="entry name" value="tRNA_bind_bactPheRS"/>
</dbReference>
<dbReference type="SUPFAM" id="SSF55681">
    <property type="entry name" value="Class II aaRS and biotin synthetases"/>
    <property type="match status" value="1"/>
</dbReference>
<keyword evidence="4 15" id="KW-0963">Cytoplasm</keyword>
<dbReference type="SUPFAM" id="SSF46955">
    <property type="entry name" value="Putative DNA-binding domain"/>
    <property type="match status" value="1"/>
</dbReference>
<dbReference type="Pfam" id="PF03484">
    <property type="entry name" value="B5"/>
    <property type="match status" value="1"/>
</dbReference>
<evidence type="ECO:0000256" key="13">
    <source>
        <dbReference type="ARBA" id="ARBA00023146"/>
    </source>
</evidence>
<evidence type="ECO:0000256" key="8">
    <source>
        <dbReference type="ARBA" id="ARBA00022741"/>
    </source>
</evidence>
<accession>A0A2A4YYG9</accession>
<organism evidence="20">
    <name type="scientific">OCS116 cluster bacterium</name>
    <dbReference type="NCBI Taxonomy" id="2030921"/>
    <lineage>
        <taxon>Bacteria</taxon>
        <taxon>Pseudomonadati</taxon>
        <taxon>Pseudomonadota</taxon>
        <taxon>Alphaproteobacteria</taxon>
        <taxon>OCS116 cluster</taxon>
    </lineage>
</organism>
<dbReference type="Gene3D" id="3.30.70.380">
    <property type="entry name" value="Ferrodoxin-fold anticodon-binding domain"/>
    <property type="match status" value="1"/>
</dbReference>
<dbReference type="InterPro" id="IPR041616">
    <property type="entry name" value="PheRS_beta_core"/>
</dbReference>
<dbReference type="CDD" id="cd02796">
    <property type="entry name" value="tRNA_bind_bactPheRS"/>
    <property type="match status" value="1"/>
</dbReference>
<dbReference type="SMART" id="SM00873">
    <property type="entry name" value="B3_4"/>
    <property type="match status" value="1"/>
</dbReference>
<dbReference type="PROSITE" id="PS51447">
    <property type="entry name" value="FDX_ACB"/>
    <property type="match status" value="1"/>
</dbReference>
<dbReference type="GO" id="GO:0004826">
    <property type="term" value="F:phenylalanine-tRNA ligase activity"/>
    <property type="evidence" value="ECO:0007669"/>
    <property type="project" value="UniProtKB-UniRule"/>
</dbReference>
<reference key="1">
    <citation type="submission" date="2017-08" db="EMBL/GenBank/DDBJ databases">
        <title>A dynamic microbial community with high functional redundancy inhabits the cold, oxic subseafloor aquifer.</title>
        <authorList>
            <person name="Tully B.J."/>
            <person name="Wheat C.G."/>
            <person name="Glazer B.T."/>
            <person name="Huber J.A."/>
        </authorList>
    </citation>
    <scope>NUCLEOTIDE SEQUENCE [LARGE SCALE GENOMIC DNA]</scope>
</reference>
<dbReference type="InterPro" id="IPR002547">
    <property type="entry name" value="tRNA-bd_dom"/>
</dbReference>
<gene>
    <name evidence="15" type="primary">pheT</name>
    <name evidence="20" type="ORF">COB13_12095</name>
</gene>
<name>A0A2A4YYG9_9PROT</name>
<dbReference type="PROSITE" id="PS50886">
    <property type="entry name" value="TRBD"/>
    <property type="match status" value="1"/>
</dbReference>
<dbReference type="InterPro" id="IPR045060">
    <property type="entry name" value="Phe-tRNA-ligase_IIc_bsu"/>
</dbReference>
<keyword evidence="5 16" id="KW-0820">tRNA-binding</keyword>
<evidence type="ECO:0000256" key="11">
    <source>
        <dbReference type="ARBA" id="ARBA00022884"/>
    </source>
</evidence>
<dbReference type="EMBL" id="NVUS01000016">
    <property type="protein sequence ID" value="PCI99365.1"/>
    <property type="molecule type" value="Genomic_DNA"/>
</dbReference>
<keyword evidence="10 15" id="KW-0460">Magnesium</keyword>
<evidence type="ECO:0000256" key="16">
    <source>
        <dbReference type="PROSITE-ProRule" id="PRU00209"/>
    </source>
</evidence>
<dbReference type="Pfam" id="PF17759">
    <property type="entry name" value="tRNA_synthFbeta"/>
    <property type="match status" value="1"/>
</dbReference>
<dbReference type="Pfam" id="PF01588">
    <property type="entry name" value="tRNA_bind"/>
    <property type="match status" value="1"/>
</dbReference>
<dbReference type="InterPro" id="IPR005146">
    <property type="entry name" value="B3/B4_tRNA-bd"/>
</dbReference>
<comment type="subcellular location">
    <subcellularLocation>
        <location evidence="1 15">Cytoplasm</location>
    </subcellularLocation>
</comment>
<dbReference type="SUPFAM" id="SSF50249">
    <property type="entry name" value="Nucleic acid-binding proteins"/>
    <property type="match status" value="1"/>
</dbReference>
<dbReference type="InterPro" id="IPR009061">
    <property type="entry name" value="DNA-bd_dom_put_sf"/>
</dbReference>
<feature type="binding site" evidence="15">
    <location>
        <position position="455"/>
    </location>
    <ligand>
        <name>Mg(2+)</name>
        <dbReference type="ChEBI" id="CHEBI:18420"/>
        <note>shared with alpha subunit</note>
    </ligand>
</feature>
<evidence type="ECO:0000256" key="10">
    <source>
        <dbReference type="ARBA" id="ARBA00022842"/>
    </source>
</evidence>
<dbReference type="PANTHER" id="PTHR10947:SF0">
    <property type="entry name" value="PHENYLALANINE--TRNA LIGASE BETA SUBUNIT"/>
    <property type="match status" value="1"/>
</dbReference>
<dbReference type="Pfam" id="PF03147">
    <property type="entry name" value="FDX-ACB"/>
    <property type="match status" value="1"/>
</dbReference>
<evidence type="ECO:0000259" key="17">
    <source>
        <dbReference type="PROSITE" id="PS50886"/>
    </source>
</evidence>
<dbReference type="FunFam" id="3.30.70.380:FF:000001">
    <property type="entry name" value="Phenylalanine--tRNA ligase beta subunit"/>
    <property type="match status" value="1"/>
</dbReference>
<keyword evidence="9 15" id="KW-0067">ATP-binding</keyword>
<dbReference type="EC" id="6.1.1.20" evidence="15"/>
<evidence type="ECO:0000313" key="20">
    <source>
        <dbReference type="EMBL" id="PCI99365.1"/>
    </source>
</evidence>
<dbReference type="GO" id="GO:0000049">
    <property type="term" value="F:tRNA binding"/>
    <property type="evidence" value="ECO:0007669"/>
    <property type="project" value="UniProtKB-UniRule"/>
</dbReference>
<feature type="binding site" evidence="15">
    <location>
        <position position="461"/>
    </location>
    <ligand>
        <name>Mg(2+)</name>
        <dbReference type="ChEBI" id="CHEBI:18420"/>
        <note>shared with alpha subunit</note>
    </ligand>
</feature>
<feature type="domain" description="B5" evidence="19">
    <location>
        <begin position="402"/>
        <end position="477"/>
    </location>
</feature>
<dbReference type="Pfam" id="PF03483">
    <property type="entry name" value="B3_4"/>
    <property type="match status" value="1"/>
</dbReference>
<dbReference type="InterPro" id="IPR020825">
    <property type="entry name" value="Phe-tRNA_synthase-like_B3/B4"/>
</dbReference>
<evidence type="ECO:0000256" key="4">
    <source>
        <dbReference type="ARBA" id="ARBA00022490"/>
    </source>
</evidence>
<dbReference type="SUPFAM" id="SSF54991">
    <property type="entry name" value="Anticodon-binding domain of PheRS"/>
    <property type="match status" value="1"/>
</dbReference>
<keyword evidence="13 15" id="KW-0030">Aminoacyl-tRNA synthetase</keyword>
<comment type="subunit">
    <text evidence="3 15">Tetramer of two alpha and two beta subunits.</text>
</comment>
<dbReference type="InterPro" id="IPR036690">
    <property type="entry name" value="Fdx_antiC-bd_sf"/>
</dbReference>
<evidence type="ECO:0000256" key="7">
    <source>
        <dbReference type="ARBA" id="ARBA00022723"/>
    </source>
</evidence>
<evidence type="ECO:0000256" key="1">
    <source>
        <dbReference type="ARBA" id="ARBA00004496"/>
    </source>
</evidence>
<dbReference type="GO" id="GO:0005524">
    <property type="term" value="F:ATP binding"/>
    <property type="evidence" value="ECO:0007669"/>
    <property type="project" value="UniProtKB-UniRule"/>
</dbReference>
<dbReference type="SMART" id="SM00896">
    <property type="entry name" value="FDX-ACB"/>
    <property type="match status" value="1"/>
</dbReference>
<dbReference type="NCBIfam" id="TIGR00472">
    <property type="entry name" value="pheT_bact"/>
    <property type="match status" value="1"/>
</dbReference>
<dbReference type="FunFam" id="2.40.50.140:FF:000045">
    <property type="entry name" value="Phenylalanine--tRNA ligase beta subunit"/>
    <property type="match status" value="1"/>
</dbReference>
<reference evidence="20" key="2">
    <citation type="journal article" date="2018" name="ISME J.">
        <title>A dynamic microbial community with high functional redundancy inhabits the cold, oxic subseafloor aquifer.</title>
        <authorList>
            <person name="Tully B.J."/>
            <person name="Wheat C.G."/>
            <person name="Glazer B.T."/>
            <person name="Huber J.A."/>
        </authorList>
    </citation>
    <scope>NUCLEOTIDE SEQUENCE</scope>
    <source>
        <strain evidence="20">NORP83</strain>
    </source>
</reference>
<keyword evidence="11 16" id="KW-0694">RNA-binding</keyword>
<dbReference type="CDD" id="cd00769">
    <property type="entry name" value="PheRS_beta_core"/>
    <property type="match status" value="1"/>
</dbReference>
<dbReference type="Gene3D" id="2.40.50.140">
    <property type="entry name" value="Nucleic acid-binding proteins"/>
    <property type="match status" value="1"/>
</dbReference>
<dbReference type="GO" id="GO:0000287">
    <property type="term" value="F:magnesium ion binding"/>
    <property type="evidence" value="ECO:0007669"/>
    <property type="project" value="UniProtKB-UniRule"/>
</dbReference>
<dbReference type="InterPro" id="IPR045864">
    <property type="entry name" value="aa-tRNA-synth_II/BPL/LPL"/>
</dbReference>
<comment type="caution">
    <text evidence="20">The sequence shown here is derived from an EMBL/GenBank/DDBJ whole genome shotgun (WGS) entry which is preliminary data.</text>
</comment>
<evidence type="ECO:0000256" key="9">
    <source>
        <dbReference type="ARBA" id="ARBA00022840"/>
    </source>
</evidence>